<evidence type="ECO:0000256" key="1">
    <source>
        <dbReference type="SAM" id="MobiDB-lite"/>
    </source>
</evidence>
<dbReference type="Proteomes" id="UP000523007">
    <property type="component" value="Unassembled WGS sequence"/>
</dbReference>
<comment type="caution">
    <text evidence="3">The sequence shown here is derived from an EMBL/GenBank/DDBJ whole genome shotgun (WGS) entry which is preliminary data.</text>
</comment>
<evidence type="ECO:0000313" key="4">
    <source>
        <dbReference type="Proteomes" id="UP000523007"/>
    </source>
</evidence>
<name>A0A7W7W3D2_9ACTN</name>
<keyword evidence="2" id="KW-0472">Membrane</keyword>
<feature type="transmembrane region" description="Helical" evidence="2">
    <location>
        <begin position="54"/>
        <end position="74"/>
    </location>
</feature>
<evidence type="ECO:0000256" key="2">
    <source>
        <dbReference type="SAM" id="Phobius"/>
    </source>
</evidence>
<feature type="transmembrane region" description="Helical" evidence="2">
    <location>
        <begin position="100"/>
        <end position="121"/>
    </location>
</feature>
<gene>
    <name evidence="3" type="ORF">F4561_003203</name>
</gene>
<feature type="transmembrane region" description="Helical" evidence="2">
    <location>
        <begin position="28"/>
        <end position="48"/>
    </location>
</feature>
<keyword evidence="4" id="KW-1185">Reference proteome</keyword>
<protein>
    <submittedName>
        <fullName evidence="3">Uncharacterized protein</fullName>
    </submittedName>
</protein>
<dbReference type="EMBL" id="JACHJT010000001">
    <property type="protein sequence ID" value="MBB4932383.1"/>
    <property type="molecule type" value="Genomic_DNA"/>
</dbReference>
<organism evidence="3 4">
    <name type="scientific">Lipingzhangella halophila</name>
    <dbReference type="NCBI Taxonomy" id="1783352"/>
    <lineage>
        <taxon>Bacteria</taxon>
        <taxon>Bacillati</taxon>
        <taxon>Actinomycetota</taxon>
        <taxon>Actinomycetes</taxon>
        <taxon>Streptosporangiales</taxon>
        <taxon>Nocardiopsidaceae</taxon>
        <taxon>Lipingzhangella</taxon>
    </lineage>
</organism>
<keyword evidence="2" id="KW-0812">Transmembrane</keyword>
<feature type="compositionally biased region" description="Basic residues" evidence="1">
    <location>
        <begin position="266"/>
        <end position="281"/>
    </location>
</feature>
<feature type="transmembrane region" description="Helical" evidence="2">
    <location>
        <begin position="127"/>
        <end position="148"/>
    </location>
</feature>
<keyword evidence="2" id="KW-1133">Transmembrane helix</keyword>
<sequence>MSRAKKLYAGLMEVVLRPTEAAQLRRQVLFFIPFPLPVLGLVALLVGGRLSAPGWMILLSSSVAVASLLLAVVVQPSPLPEGLSAQASVRRSLHRFRQITALRTGLALTPVVIGAGTALAGGGLMPLLAALVLAWPQLVLAMPTFFTITRARRAMEAWGTRAYLWAGLAQPARVEWPVVTYLMDRYRERKERAARQNPANAHGAANDGEEGSASGTWEDSGLPERMAASAEDPRAGQGNLVPGFPVSEVVASPARRILRTGDGLRRKVRAGRGSRRPKAKK</sequence>
<reference evidence="3 4" key="1">
    <citation type="submission" date="2020-08" db="EMBL/GenBank/DDBJ databases">
        <title>Sequencing the genomes of 1000 actinobacteria strains.</title>
        <authorList>
            <person name="Klenk H.-P."/>
        </authorList>
    </citation>
    <scope>NUCLEOTIDE SEQUENCE [LARGE SCALE GENOMIC DNA]</scope>
    <source>
        <strain evidence="3 4">DSM 102030</strain>
    </source>
</reference>
<dbReference type="AlphaFoldDB" id="A0A7W7W3D2"/>
<evidence type="ECO:0000313" key="3">
    <source>
        <dbReference type="EMBL" id="MBB4932383.1"/>
    </source>
</evidence>
<accession>A0A7W7W3D2</accession>
<feature type="region of interest" description="Disordered" evidence="1">
    <location>
        <begin position="193"/>
        <end position="281"/>
    </location>
</feature>
<proteinExistence type="predicted"/>